<sequence>DSLEQKHGNWDALPAAVHRRSCVLLRAGQFQLDPGHRHLLRRRRRLRHNGWRVWVREPIRCGVRDQQRGAEHGAVQRRRIMWAVLRHHLRHERVGYVQAWNLHHRLCHQLLPSQLGSPQRQRRVVQPSPTPLRHVPARLGEHRHLPRRHHPRLLPTGQVLEAGWCAVHHQRLQLL</sequence>
<organism evidence="2 3">
    <name type="scientific">Aegilops tauschii subsp. strangulata</name>
    <name type="common">Goatgrass</name>
    <dbReference type="NCBI Taxonomy" id="200361"/>
    <lineage>
        <taxon>Eukaryota</taxon>
        <taxon>Viridiplantae</taxon>
        <taxon>Streptophyta</taxon>
        <taxon>Embryophyta</taxon>
        <taxon>Tracheophyta</taxon>
        <taxon>Spermatophyta</taxon>
        <taxon>Magnoliopsida</taxon>
        <taxon>Liliopsida</taxon>
        <taxon>Poales</taxon>
        <taxon>Poaceae</taxon>
        <taxon>BOP clade</taxon>
        <taxon>Pooideae</taxon>
        <taxon>Triticodae</taxon>
        <taxon>Triticeae</taxon>
        <taxon>Triticinae</taxon>
        <taxon>Aegilops</taxon>
    </lineage>
</organism>
<reference evidence="3" key="1">
    <citation type="journal article" date="2014" name="Science">
        <title>Ancient hybridizations among the ancestral genomes of bread wheat.</title>
        <authorList>
            <consortium name="International Wheat Genome Sequencing Consortium,"/>
            <person name="Marcussen T."/>
            <person name="Sandve S.R."/>
            <person name="Heier L."/>
            <person name="Spannagl M."/>
            <person name="Pfeifer M."/>
            <person name="Jakobsen K.S."/>
            <person name="Wulff B.B."/>
            <person name="Steuernagel B."/>
            <person name="Mayer K.F."/>
            <person name="Olsen O.A."/>
        </authorList>
    </citation>
    <scope>NUCLEOTIDE SEQUENCE [LARGE SCALE GENOMIC DNA]</scope>
    <source>
        <strain evidence="3">cv. AL8/78</strain>
    </source>
</reference>
<feature type="region of interest" description="Disordered" evidence="1">
    <location>
        <begin position="117"/>
        <end position="149"/>
    </location>
</feature>
<keyword evidence="3" id="KW-1185">Reference proteome</keyword>
<reference evidence="2" key="3">
    <citation type="journal article" date="2017" name="Nature">
        <title>Genome sequence of the progenitor of the wheat D genome Aegilops tauschii.</title>
        <authorList>
            <person name="Luo M.C."/>
            <person name="Gu Y.Q."/>
            <person name="Puiu D."/>
            <person name="Wang H."/>
            <person name="Twardziok S.O."/>
            <person name="Deal K.R."/>
            <person name="Huo N."/>
            <person name="Zhu T."/>
            <person name="Wang L."/>
            <person name="Wang Y."/>
            <person name="McGuire P.E."/>
            <person name="Liu S."/>
            <person name="Long H."/>
            <person name="Ramasamy R.K."/>
            <person name="Rodriguez J.C."/>
            <person name="Van S.L."/>
            <person name="Yuan L."/>
            <person name="Wang Z."/>
            <person name="Xia Z."/>
            <person name="Xiao L."/>
            <person name="Anderson O.D."/>
            <person name="Ouyang S."/>
            <person name="Liang Y."/>
            <person name="Zimin A.V."/>
            <person name="Pertea G."/>
            <person name="Qi P."/>
            <person name="Bennetzen J.L."/>
            <person name="Dai X."/>
            <person name="Dawson M.W."/>
            <person name="Muller H.G."/>
            <person name="Kugler K."/>
            <person name="Rivarola-Duarte L."/>
            <person name="Spannagl M."/>
            <person name="Mayer K.F.X."/>
            <person name="Lu F.H."/>
            <person name="Bevan M.W."/>
            <person name="Leroy P."/>
            <person name="Li P."/>
            <person name="You F.M."/>
            <person name="Sun Q."/>
            <person name="Liu Z."/>
            <person name="Lyons E."/>
            <person name="Wicker T."/>
            <person name="Salzberg S.L."/>
            <person name="Devos K.M."/>
            <person name="Dvorak J."/>
        </authorList>
    </citation>
    <scope>NUCLEOTIDE SEQUENCE [LARGE SCALE GENOMIC DNA]</scope>
    <source>
        <strain evidence="2">cv. AL8/78</strain>
    </source>
</reference>
<dbReference type="Gramene" id="AET4Gv20668100.1">
    <property type="protein sequence ID" value="AET4Gv20668100.1"/>
    <property type="gene ID" value="AET4Gv20668100"/>
</dbReference>
<evidence type="ECO:0000256" key="1">
    <source>
        <dbReference type="SAM" id="MobiDB-lite"/>
    </source>
</evidence>
<reference evidence="2" key="5">
    <citation type="journal article" date="2021" name="G3 (Bethesda)">
        <title>Aegilops tauschii genome assembly Aet v5.0 features greater sequence contiguity and improved annotation.</title>
        <authorList>
            <person name="Wang L."/>
            <person name="Zhu T."/>
            <person name="Rodriguez J.C."/>
            <person name="Deal K.R."/>
            <person name="Dubcovsky J."/>
            <person name="McGuire P.E."/>
            <person name="Lux T."/>
            <person name="Spannagl M."/>
            <person name="Mayer K.F.X."/>
            <person name="Baldrich P."/>
            <person name="Meyers B.C."/>
            <person name="Huo N."/>
            <person name="Gu Y.Q."/>
            <person name="Zhou H."/>
            <person name="Devos K.M."/>
            <person name="Bennetzen J.L."/>
            <person name="Unver T."/>
            <person name="Budak H."/>
            <person name="Gulick P.J."/>
            <person name="Galiba G."/>
            <person name="Kalapos B."/>
            <person name="Nelson D.R."/>
            <person name="Li P."/>
            <person name="You F.M."/>
            <person name="Luo M.C."/>
            <person name="Dvorak J."/>
        </authorList>
    </citation>
    <scope>NUCLEOTIDE SEQUENCE [LARGE SCALE GENOMIC DNA]</scope>
    <source>
        <strain evidence="2">cv. AL8/78</strain>
    </source>
</reference>
<evidence type="ECO:0000313" key="3">
    <source>
        <dbReference type="Proteomes" id="UP000015105"/>
    </source>
</evidence>
<protein>
    <submittedName>
        <fullName evidence="2">Uncharacterized protein</fullName>
    </submittedName>
</protein>
<evidence type="ECO:0000313" key="2">
    <source>
        <dbReference type="EnsemblPlants" id="AET4Gv20668100.1"/>
    </source>
</evidence>
<reference evidence="2" key="4">
    <citation type="submission" date="2019-03" db="UniProtKB">
        <authorList>
            <consortium name="EnsemblPlants"/>
        </authorList>
    </citation>
    <scope>IDENTIFICATION</scope>
</reference>
<dbReference type="EnsemblPlants" id="AET4Gv20668100.1">
    <property type="protein sequence ID" value="AET4Gv20668100.1"/>
    <property type="gene ID" value="AET4Gv20668100"/>
</dbReference>
<dbReference type="AlphaFoldDB" id="A0A453IT70"/>
<reference evidence="3" key="2">
    <citation type="journal article" date="2017" name="Nat. Plants">
        <title>The Aegilops tauschii genome reveals multiple impacts of transposons.</title>
        <authorList>
            <person name="Zhao G."/>
            <person name="Zou C."/>
            <person name="Li K."/>
            <person name="Wang K."/>
            <person name="Li T."/>
            <person name="Gao L."/>
            <person name="Zhang X."/>
            <person name="Wang H."/>
            <person name="Yang Z."/>
            <person name="Liu X."/>
            <person name="Jiang W."/>
            <person name="Mao L."/>
            <person name="Kong X."/>
            <person name="Jiao Y."/>
            <person name="Jia J."/>
        </authorList>
    </citation>
    <scope>NUCLEOTIDE SEQUENCE [LARGE SCALE GENOMIC DNA]</scope>
    <source>
        <strain evidence="3">cv. AL8/78</strain>
    </source>
</reference>
<dbReference type="Proteomes" id="UP000015105">
    <property type="component" value="Chromosome 4D"/>
</dbReference>
<accession>A0A453IT70</accession>
<name>A0A453IT70_AEGTS</name>
<proteinExistence type="predicted"/>